<comment type="caution">
    <text evidence="9">The sequence shown here is derived from an EMBL/GenBank/DDBJ whole genome shotgun (WGS) entry which is preliminary data.</text>
</comment>
<dbReference type="GO" id="GO:0009055">
    <property type="term" value="F:electron transfer activity"/>
    <property type="evidence" value="ECO:0007669"/>
    <property type="project" value="InterPro"/>
</dbReference>
<dbReference type="Gene3D" id="4.10.490.10">
    <property type="entry name" value="High potential iron-sulphur protein"/>
    <property type="match status" value="1"/>
</dbReference>
<keyword evidence="3" id="KW-0004">4Fe-4S</keyword>
<keyword evidence="6" id="KW-0408">Iron</keyword>
<organism evidence="9 10">
    <name type="scientific">Steroidobacter agaridevorans</name>
    <dbReference type="NCBI Taxonomy" id="2695856"/>
    <lineage>
        <taxon>Bacteria</taxon>
        <taxon>Pseudomonadati</taxon>
        <taxon>Pseudomonadota</taxon>
        <taxon>Gammaproteobacteria</taxon>
        <taxon>Steroidobacterales</taxon>
        <taxon>Steroidobacteraceae</taxon>
        <taxon>Steroidobacter</taxon>
    </lineage>
</organism>
<evidence type="ECO:0000256" key="2">
    <source>
        <dbReference type="ARBA" id="ARBA00022448"/>
    </source>
</evidence>
<gene>
    <name evidence="9" type="ORF">GCM10011487_43640</name>
</gene>
<dbReference type="RefSeq" id="WP_161814015.1">
    <property type="nucleotide sequence ID" value="NZ_BLJN01000004.1"/>
</dbReference>
<dbReference type="Pfam" id="PF01355">
    <property type="entry name" value="HIPIP"/>
    <property type="match status" value="1"/>
</dbReference>
<dbReference type="GO" id="GO:0019646">
    <property type="term" value="P:aerobic electron transport chain"/>
    <property type="evidence" value="ECO:0007669"/>
    <property type="project" value="InterPro"/>
</dbReference>
<dbReference type="GO" id="GO:0051539">
    <property type="term" value="F:4 iron, 4 sulfur cluster binding"/>
    <property type="evidence" value="ECO:0007669"/>
    <property type="project" value="UniProtKB-KW"/>
</dbReference>
<sequence>MASCGRRKFITVGLRASVWVLTGSSVRAACVDPDELSSSVQSMRESLEYTEMAAEANESCRHCSFFKLGNPEQACAPCEVLASAVSAAGHCMSWTKRS</sequence>
<evidence type="ECO:0000256" key="1">
    <source>
        <dbReference type="ARBA" id="ARBA00002137"/>
    </source>
</evidence>
<comment type="function">
    <text evidence="1">Specific class of high-redox-potential 4Fe-4S ferredoxins. Functions in anaerobic electron transport in most purple and in some other photosynthetic bacteria and in at least one genus (Paracoccus) of halophilic, denitrifying bacteria.</text>
</comment>
<evidence type="ECO:0000313" key="9">
    <source>
        <dbReference type="EMBL" id="GFE82364.1"/>
    </source>
</evidence>
<evidence type="ECO:0000259" key="8">
    <source>
        <dbReference type="Pfam" id="PF01355"/>
    </source>
</evidence>
<proteinExistence type="predicted"/>
<evidence type="ECO:0000256" key="3">
    <source>
        <dbReference type="ARBA" id="ARBA00022485"/>
    </source>
</evidence>
<protein>
    <recommendedName>
        <fullName evidence="8">High potential iron-sulfur proteins family profile domain-containing protein</fullName>
    </recommendedName>
</protein>
<dbReference type="AlphaFoldDB" id="A0A829YGJ2"/>
<keyword evidence="10" id="KW-1185">Reference proteome</keyword>
<reference evidence="10" key="1">
    <citation type="submission" date="2020-01" db="EMBL/GenBank/DDBJ databases">
        <title>'Steroidobacter agaridevorans' sp. nov., agar-degrading bacteria isolated from rhizosphere soils.</title>
        <authorList>
            <person name="Ikenaga M."/>
            <person name="Kataoka M."/>
            <person name="Murouchi A."/>
            <person name="Katsuragi S."/>
            <person name="Sakai M."/>
        </authorList>
    </citation>
    <scope>NUCLEOTIDE SEQUENCE [LARGE SCALE GENOMIC DNA]</scope>
    <source>
        <strain evidence="10">YU21-B</strain>
    </source>
</reference>
<dbReference type="InterPro" id="IPR036369">
    <property type="entry name" value="HIPIP_sf"/>
</dbReference>
<keyword evidence="5" id="KW-0249">Electron transport</keyword>
<evidence type="ECO:0000256" key="6">
    <source>
        <dbReference type="ARBA" id="ARBA00023004"/>
    </source>
</evidence>
<name>A0A829YGJ2_9GAMM</name>
<evidence type="ECO:0000256" key="4">
    <source>
        <dbReference type="ARBA" id="ARBA00022723"/>
    </source>
</evidence>
<feature type="domain" description="High potential iron-sulfur proteins family profile" evidence="8">
    <location>
        <begin position="49"/>
        <end position="95"/>
    </location>
</feature>
<keyword evidence="4" id="KW-0479">Metal-binding</keyword>
<accession>A0A829YGJ2</accession>
<dbReference type="SUPFAM" id="SSF57652">
    <property type="entry name" value="HIPIP (high potential iron protein)"/>
    <property type="match status" value="1"/>
</dbReference>
<evidence type="ECO:0000313" key="10">
    <source>
        <dbReference type="Proteomes" id="UP000445000"/>
    </source>
</evidence>
<dbReference type="Proteomes" id="UP000445000">
    <property type="component" value="Unassembled WGS sequence"/>
</dbReference>
<evidence type="ECO:0000256" key="7">
    <source>
        <dbReference type="ARBA" id="ARBA00023014"/>
    </source>
</evidence>
<keyword evidence="7" id="KW-0411">Iron-sulfur</keyword>
<dbReference type="EMBL" id="BLJN01000004">
    <property type="protein sequence ID" value="GFE82364.1"/>
    <property type="molecule type" value="Genomic_DNA"/>
</dbReference>
<evidence type="ECO:0000256" key="5">
    <source>
        <dbReference type="ARBA" id="ARBA00022982"/>
    </source>
</evidence>
<keyword evidence="2" id="KW-0813">Transport</keyword>
<dbReference type="InterPro" id="IPR000170">
    <property type="entry name" value="High_potential_FeS_prot"/>
</dbReference>
<dbReference type="GO" id="GO:0046872">
    <property type="term" value="F:metal ion binding"/>
    <property type="evidence" value="ECO:0007669"/>
    <property type="project" value="UniProtKB-KW"/>
</dbReference>